<dbReference type="RefSeq" id="WP_241114161.1">
    <property type="nucleotide sequence ID" value="NZ_JAGYPE020000099.1"/>
</dbReference>
<evidence type="ECO:0000313" key="1">
    <source>
        <dbReference type="EMBL" id="MCH6269426.1"/>
    </source>
</evidence>
<reference evidence="1 2" key="1">
    <citation type="submission" date="2022-03" db="EMBL/GenBank/DDBJ databases">
        <title>Novel Bacillus species.</title>
        <authorList>
            <person name="Liu G."/>
        </authorList>
    </citation>
    <scope>NUCLEOTIDE SEQUENCE [LARGE SCALE GENOMIC DNA]</scope>
    <source>
        <strain evidence="1 2">FJAT-50051</strain>
    </source>
</reference>
<evidence type="ECO:0000313" key="2">
    <source>
        <dbReference type="Proteomes" id="UP000677265"/>
    </source>
</evidence>
<keyword evidence="2" id="KW-1185">Reference proteome</keyword>
<comment type="caution">
    <text evidence="1">The sequence shown here is derived from an EMBL/GenBank/DDBJ whole genome shotgun (WGS) entry which is preliminary data.</text>
</comment>
<dbReference type="EMBL" id="JAGYPE020000099">
    <property type="protein sequence ID" value="MCH6269426.1"/>
    <property type="molecule type" value="Genomic_DNA"/>
</dbReference>
<gene>
    <name evidence="1" type="ORF">KHB02_028250</name>
</gene>
<protein>
    <submittedName>
        <fullName evidence="1">Uncharacterized protein</fullName>
    </submittedName>
</protein>
<feature type="non-terminal residue" evidence="1">
    <location>
        <position position="1"/>
    </location>
</feature>
<dbReference type="AlphaFoldDB" id="A0A9J6N044"/>
<name>A0A9J6N044_9BACI</name>
<organism evidence="1 2">
    <name type="scientific">Neobacillus citreus</name>
    <dbReference type="NCBI Taxonomy" id="2833578"/>
    <lineage>
        <taxon>Bacteria</taxon>
        <taxon>Bacillati</taxon>
        <taxon>Bacillota</taxon>
        <taxon>Bacilli</taxon>
        <taxon>Bacillales</taxon>
        <taxon>Bacillaceae</taxon>
        <taxon>Neobacillus</taxon>
    </lineage>
</organism>
<sequence>VKSPNYDVALWYYGNNNYYNAVHFTGLASKDGDTRAEVKDLMNKAAKALFDTATNMSTVDAENAYQLLVKTQGVPTDIKTAAEAKLTAPVVKSPNYDVALWYYGNNNYYNAVHFTGLASKDGDTRPEVQTLMNNAAQALFDAAATMSSAEAQNAYQLLVDTVGVSADLKTKAQAKLSN</sequence>
<proteinExistence type="predicted"/>
<accession>A0A9J6N044</accession>
<dbReference type="Proteomes" id="UP000677265">
    <property type="component" value="Unassembled WGS sequence"/>
</dbReference>